<feature type="domain" description="SDH C-terminal" evidence="11">
    <location>
        <begin position="242"/>
        <end position="269"/>
    </location>
</feature>
<keyword evidence="13" id="KW-1185">Reference proteome</keyword>
<comment type="catalytic activity">
    <reaction evidence="7 8">
        <text>shikimate + NADP(+) = 3-dehydroshikimate + NADPH + H(+)</text>
        <dbReference type="Rhea" id="RHEA:17737"/>
        <dbReference type="ChEBI" id="CHEBI:15378"/>
        <dbReference type="ChEBI" id="CHEBI:16630"/>
        <dbReference type="ChEBI" id="CHEBI:36208"/>
        <dbReference type="ChEBI" id="CHEBI:57783"/>
        <dbReference type="ChEBI" id="CHEBI:58349"/>
        <dbReference type="EC" id="1.1.1.25"/>
    </reaction>
</comment>
<dbReference type="InterPro" id="IPR013708">
    <property type="entry name" value="Shikimate_DH-bd_N"/>
</dbReference>
<evidence type="ECO:0000259" key="9">
    <source>
        <dbReference type="Pfam" id="PF01488"/>
    </source>
</evidence>
<dbReference type="InterPro" id="IPR011342">
    <property type="entry name" value="Shikimate_DH"/>
</dbReference>
<feature type="binding site" evidence="8">
    <location>
        <begin position="128"/>
        <end position="132"/>
    </location>
    <ligand>
        <name>NADP(+)</name>
        <dbReference type="ChEBI" id="CHEBI:58349"/>
    </ligand>
</feature>
<evidence type="ECO:0000256" key="1">
    <source>
        <dbReference type="ARBA" id="ARBA00004871"/>
    </source>
</evidence>
<keyword evidence="5 8" id="KW-0560">Oxidoreductase</keyword>
<feature type="binding site" evidence="8">
    <location>
        <position position="103"/>
    </location>
    <ligand>
        <name>shikimate</name>
        <dbReference type="ChEBI" id="CHEBI:36208"/>
    </ligand>
</feature>
<evidence type="ECO:0000313" key="13">
    <source>
        <dbReference type="Proteomes" id="UP000311008"/>
    </source>
</evidence>
<dbReference type="PANTHER" id="PTHR21089:SF1">
    <property type="entry name" value="BIFUNCTIONAL 3-DEHYDROQUINATE DEHYDRATASE_SHIKIMATE DEHYDROGENASE, CHLOROPLASTIC"/>
    <property type="match status" value="1"/>
</dbReference>
<reference evidence="13" key="1">
    <citation type="journal article" date="2019" name="ISME J.">
        <title>Evolution in action: habitat transition from sediment to the pelagial leads to genome streamlining in Methylophilaceae.</title>
        <authorList>
            <person name="Salcher M."/>
            <person name="Schaefle D."/>
            <person name="Kaspar M."/>
            <person name="Neuenschwander S.M."/>
            <person name="Ghai R."/>
        </authorList>
    </citation>
    <scope>NUCLEOTIDE SEQUENCE [LARGE SCALE GENOMIC DNA]</scope>
    <source>
        <strain evidence="13">MMS-M-51</strain>
    </source>
</reference>
<evidence type="ECO:0000256" key="6">
    <source>
        <dbReference type="ARBA" id="ARBA00023141"/>
    </source>
</evidence>
<dbReference type="InterPro" id="IPR036291">
    <property type="entry name" value="NAD(P)-bd_dom_sf"/>
</dbReference>
<dbReference type="OrthoDB" id="9776868at2"/>
<comment type="pathway">
    <text evidence="1 8">Metabolic intermediate biosynthesis; chorismate biosynthesis; chorismate from D-erythrose 4-phosphate and phosphoenolpyruvate: step 4/7.</text>
</comment>
<dbReference type="InterPro" id="IPR006151">
    <property type="entry name" value="Shikm_DH/Glu-tRNA_Rdtase"/>
</dbReference>
<feature type="binding site" evidence="8">
    <location>
        <position position="249"/>
    </location>
    <ligand>
        <name>shikimate</name>
        <dbReference type="ChEBI" id="CHEBI:36208"/>
    </ligand>
</feature>
<organism evidence="12 13">
    <name type="scientific">Methylophilus medardicus</name>
    <dbReference type="NCBI Taxonomy" id="2588534"/>
    <lineage>
        <taxon>Bacteria</taxon>
        <taxon>Pseudomonadati</taxon>
        <taxon>Pseudomonadota</taxon>
        <taxon>Betaproteobacteria</taxon>
        <taxon>Nitrosomonadales</taxon>
        <taxon>Methylophilaceae</taxon>
        <taxon>Methylophilus</taxon>
    </lineage>
</organism>
<dbReference type="EC" id="1.1.1.25" evidence="2 8"/>
<dbReference type="GO" id="GO:0008652">
    <property type="term" value="P:amino acid biosynthetic process"/>
    <property type="evidence" value="ECO:0007669"/>
    <property type="project" value="UniProtKB-KW"/>
</dbReference>
<dbReference type="FunFam" id="3.40.50.10860:FF:000006">
    <property type="entry name" value="Shikimate dehydrogenase (NADP(+))"/>
    <property type="match status" value="1"/>
</dbReference>
<feature type="binding site" evidence="8">
    <location>
        <position position="63"/>
    </location>
    <ligand>
        <name>shikimate</name>
        <dbReference type="ChEBI" id="CHEBI:36208"/>
    </ligand>
</feature>
<keyword evidence="3 8" id="KW-0028">Amino-acid biosynthesis</keyword>
<evidence type="ECO:0000256" key="8">
    <source>
        <dbReference type="HAMAP-Rule" id="MF_00222"/>
    </source>
</evidence>
<dbReference type="SUPFAM" id="SSF51735">
    <property type="entry name" value="NAD(P)-binding Rossmann-fold domains"/>
    <property type="match status" value="1"/>
</dbReference>
<keyword evidence="4 8" id="KW-0521">NADP</keyword>
<evidence type="ECO:0000256" key="4">
    <source>
        <dbReference type="ARBA" id="ARBA00022857"/>
    </source>
</evidence>
<dbReference type="GO" id="GO:0050661">
    <property type="term" value="F:NADP binding"/>
    <property type="evidence" value="ECO:0007669"/>
    <property type="project" value="InterPro"/>
</dbReference>
<dbReference type="InterPro" id="IPR041121">
    <property type="entry name" value="SDH_C"/>
</dbReference>
<feature type="binding site" evidence="8">
    <location>
        <position position="222"/>
    </location>
    <ligand>
        <name>shikimate</name>
        <dbReference type="ChEBI" id="CHEBI:36208"/>
    </ligand>
</feature>
<dbReference type="HAMAP" id="MF_00222">
    <property type="entry name" value="Shikimate_DH_AroE"/>
    <property type="match status" value="1"/>
</dbReference>
<dbReference type="NCBIfam" id="NF001310">
    <property type="entry name" value="PRK00258.1-2"/>
    <property type="match status" value="1"/>
</dbReference>
<dbReference type="Pfam" id="PF18317">
    <property type="entry name" value="SDH_C"/>
    <property type="match status" value="1"/>
</dbReference>
<evidence type="ECO:0000259" key="10">
    <source>
        <dbReference type="Pfam" id="PF08501"/>
    </source>
</evidence>
<evidence type="ECO:0000256" key="2">
    <source>
        <dbReference type="ARBA" id="ARBA00012962"/>
    </source>
</evidence>
<dbReference type="InterPro" id="IPR022893">
    <property type="entry name" value="Shikimate_DH_fam"/>
</dbReference>
<dbReference type="Gene3D" id="3.40.50.10860">
    <property type="entry name" value="Leucine Dehydrogenase, chain A, domain 1"/>
    <property type="match status" value="1"/>
</dbReference>
<dbReference type="GO" id="GO:0019632">
    <property type="term" value="P:shikimate metabolic process"/>
    <property type="evidence" value="ECO:0007669"/>
    <property type="project" value="InterPro"/>
</dbReference>
<keyword evidence="6 8" id="KW-0057">Aromatic amino acid biosynthesis</keyword>
<dbReference type="SUPFAM" id="SSF53223">
    <property type="entry name" value="Aminoacid dehydrogenase-like, N-terminal domain"/>
    <property type="match status" value="1"/>
</dbReference>
<protein>
    <recommendedName>
        <fullName evidence="2 8">Shikimate dehydrogenase (NADP(+))</fullName>
        <shortName evidence="8">SDH</shortName>
        <ecNumber evidence="2 8">1.1.1.25</ecNumber>
    </recommendedName>
</protein>
<proteinExistence type="inferred from homology"/>
<comment type="caution">
    <text evidence="8">Lacks conserved residue(s) required for the propagation of feature annotation.</text>
</comment>
<feature type="binding site" evidence="8">
    <location>
        <position position="242"/>
    </location>
    <ligand>
        <name>NADP(+)</name>
        <dbReference type="ChEBI" id="CHEBI:58349"/>
    </ligand>
</feature>
<name>A0A5B8CW46_9PROT</name>
<feature type="binding site" evidence="8">
    <location>
        <begin position="16"/>
        <end position="18"/>
    </location>
    <ligand>
        <name>shikimate</name>
        <dbReference type="ChEBI" id="CHEBI:36208"/>
    </ligand>
</feature>
<evidence type="ECO:0000256" key="7">
    <source>
        <dbReference type="ARBA" id="ARBA00049442"/>
    </source>
</evidence>
<evidence type="ECO:0000256" key="3">
    <source>
        <dbReference type="ARBA" id="ARBA00022605"/>
    </source>
</evidence>
<dbReference type="GO" id="GO:0009423">
    <property type="term" value="P:chorismate biosynthetic process"/>
    <property type="evidence" value="ECO:0007669"/>
    <property type="project" value="UniProtKB-UniRule"/>
</dbReference>
<gene>
    <name evidence="8 12" type="primary">aroE</name>
    <name evidence="12" type="ORF">FIU01_11875</name>
</gene>
<dbReference type="EMBL" id="CP040946">
    <property type="protein sequence ID" value="QDC45145.1"/>
    <property type="molecule type" value="Genomic_DNA"/>
</dbReference>
<dbReference type="Gene3D" id="3.40.50.720">
    <property type="entry name" value="NAD(P)-binding Rossmann-like Domain"/>
    <property type="match status" value="1"/>
</dbReference>
<feature type="active site" description="Proton acceptor" evidence="8">
    <location>
        <position position="67"/>
    </location>
</feature>
<evidence type="ECO:0000256" key="5">
    <source>
        <dbReference type="ARBA" id="ARBA00023002"/>
    </source>
</evidence>
<comment type="similarity">
    <text evidence="8">Belongs to the shikimate dehydrogenase family.</text>
</comment>
<dbReference type="GO" id="GO:0005829">
    <property type="term" value="C:cytosol"/>
    <property type="evidence" value="ECO:0007669"/>
    <property type="project" value="TreeGrafter"/>
</dbReference>
<feature type="domain" description="Shikimate dehydrogenase substrate binding N-terminal" evidence="10">
    <location>
        <begin position="8"/>
        <end position="90"/>
    </location>
</feature>
<evidence type="ECO:0000313" key="12">
    <source>
        <dbReference type="EMBL" id="QDC45145.1"/>
    </source>
</evidence>
<dbReference type="KEGG" id="mmec:FIU01_11875"/>
<dbReference type="PANTHER" id="PTHR21089">
    <property type="entry name" value="SHIKIMATE DEHYDROGENASE"/>
    <property type="match status" value="1"/>
</dbReference>
<dbReference type="GO" id="GO:0004764">
    <property type="term" value="F:shikimate 3-dehydrogenase (NADP+) activity"/>
    <property type="evidence" value="ECO:0007669"/>
    <property type="project" value="UniProtKB-UniRule"/>
</dbReference>
<accession>A0A5B8CW46</accession>
<comment type="function">
    <text evidence="8">Involved in the biosynthesis of the chorismate, which leads to the biosynthesis of aromatic amino acids. Catalyzes the reversible NADPH linked reduction of 3-dehydroshikimate (DHSA) to yield shikimate (SA).</text>
</comment>
<dbReference type="CDD" id="cd01065">
    <property type="entry name" value="NAD_bind_Shikimate_DH"/>
    <property type="match status" value="1"/>
</dbReference>
<comment type="subunit">
    <text evidence="8">Homodimer.</text>
</comment>
<sequence length="274" mass="29335">MNPEKYAVIGHPIEHSKSPTIHQAFAHQFNKAIIYEKILAPLDGFTATVQRLQAEGFVGANVTVPFKFEAFALCQGLTERAQAAGAVNTLCFLPTGLLGDNTDGCGLVNDLLKHQQAPLAGKKILLLGAGGAAQGVMLPLLEQQPLLLTIANRSLDKAQGMVAKFAAEAARCQTRLEVQVMSAVAQSYDVIINATSAGLTDRPLDIPAAVFQSTGLAYDMMYGRETPFMQQARAAGMLVADGLGMLIEQAAEAFYLWHGLRPDTAPVIQSFRLP</sequence>
<dbReference type="RefSeq" id="WP_140004469.1">
    <property type="nucleotide sequence ID" value="NZ_CP040946.1"/>
</dbReference>
<feature type="binding site" evidence="8">
    <location>
        <position position="220"/>
    </location>
    <ligand>
        <name>NADP(+)</name>
        <dbReference type="ChEBI" id="CHEBI:58349"/>
    </ligand>
</feature>
<dbReference type="GO" id="GO:0009073">
    <property type="term" value="P:aromatic amino acid family biosynthetic process"/>
    <property type="evidence" value="ECO:0007669"/>
    <property type="project" value="UniProtKB-KW"/>
</dbReference>
<dbReference type="Pfam" id="PF08501">
    <property type="entry name" value="Shikimate_dh_N"/>
    <property type="match status" value="1"/>
</dbReference>
<dbReference type="AlphaFoldDB" id="A0A5B8CW46"/>
<dbReference type="InterPro" id="IPR046346">
    <property type="entry name" value="Aminoacid_DH-like_N_sf"/>
</dbReference>
<feature type="binding site" evidence="8">
    <location>
        <position position="88"/>
    </location>
    <ligand>
        <name>shikimate</name>
        <dbReference type="ChEBI" id="CHEBI:36208"/>
    </ligand>
</feature>
<dbReference type="Proteomes" id="UP000311008">
    <property type="component" value="Chromosome"/>
</dbReference>
<feature type="domain" description="Quinate/shikimate 5-dehydrogenase/glutamyl-tRNA reductase" evidence="9">
    <location>
        <begin position="113"/>
        <end position="197"/>
    </location>
</feature>
<evidence type="ECO:0000259" key="11">
    <source>
        <dbReference type="Pfam" id="PF18317"/>
    </source>
</evidence>
<dbReference type="NCBIfam" id="TIGR00507">
    <property type="entry name" value="aroE"/>
    <property type="match status" value="1"/>
</dbReference>
<dbReference type="Pfam" id="PF01488">
    <property type="entry name" value="Shikimate_DH"/>
    <property type="match status" value="1"/>
</dbReference>
<dbReference type="UniPathway" id="UPA00053">
    <property type="reaction ID" value="UER00087"/>
</dbReference>
<feature type="binding site" evidence="8">
    <location>
        <position position="79"/>
    </location>
    <ligand>
        <name>NADP(+)</name>
        <dbReference type="ChEBI" id="CHEBI:58349"/>
    </ligand>
</feature>